<organism evidence="4 5">
    <name type="scientific">Denitrobaculum tricleocarpae</name>
    <dbReference type="NCBI Taxonomy" id="2591009"/>
    <lineage>
        <taxon>Bacteria</taxon>
        <taxon>Pseudomonadati</taxon>
        <taxon>Pseudomonadota</taxon>
        <taxon>Alphaproteobacteria</taxon>
        <taxon>Rhodospirillales</taxon>
        <taxon>Rhodospirillaceae</taxon>
        <taxon>Denitrobaculum</taxon>
    </lineage>
</organism>
<dbReference type="EMBL" id="VHSH01000002">
    <property type="protein sequence ID" value="TQV82241.1"/>
    <property type="molecule type" value="Genomic_DNA"/>
</dbReference>
<dbReference type="Pfam" id="PF00497">
    <property type="entry name" value="SBP_bac_3"/>
    <property type="match status" value="1"/>
</dbReference>
<dbReference type="PANTHER" id="PTHR35936">
    <property type="entry name" value="MEMBRANE-BOUND LYTIC MUREIN TRANSGLYCOSYLASE F"/>
    <property type="match status" value="1"/>
</dbReference>
<dbReference type="AlphaFoldDB" id="A0A545TYG7"/>
<dbReference type="SMART" id="SM00062">
    <property type="entry name" value="PBPb"/>
    <property type="match status" value="1"/>
</dbReference>
<name>A0A545TYG7_9PROT</name>
<accession>A0A545TYG7</accession>
<evidence type="ECO:0000313" key="5">
    <source>
        <dbReference type="Proteomes" id="UP000315252"/>
    </source>
</evidence>
<evidence type="ECO:0000313" key="4">
    <source>
        <dbReference type="EMBL" id="TQV82241.1"/>
    </source>
</evidence>
<keyword evidence="5" id="KW-1185">Reference proteome</keyword>
<evidence type="ECO:0000256" key="2">
    <source>
        <dbReference type="SAM" id="SignalP"/>
    </source>
</evidence>
<dbReference type="Gene3D" id="3.40.190.10">
    <property type="entry name" value="Periplasmic binding protein-like II"/>
    <property type="match status" value="2"/>
</dbReference>
<reference evidence="4 5" key="1">
    <citation type="submission" date="2019-06" db="EMBL/GenBank/DDBJ databases">
        <title>Whole genome sequence for Rhodospirillaceae sp. R148.</title>
        <authorList>
            <person name="Wang G."/>
        </authorList>
    </citation>
    <scope>NUCLEOTIDE SEQUENCE [LARGE SCALE GENOMIC DNA]</scope>
    <source>
        <strain evidence="4 5">R148</strain>
    </source>
</reference>
<sequence>MKDLMLTGAAALLAAAVTLTSSPAAFAGETLDRVMSTKTLTLSSDPEYPPQSFLNDRNEMDGFDVGVAREIAKRMGAELKIVTPAWEIITAGNWGGRWDISVGSMTPTTARAKVLDFPAVYYYTPAAFAVHKDSAATSAADLNGKKIGVCGGCTYEAYLNKNLVIDAEGTPEFTYDVTAGEIRTYETDVNVLDDLRLGDGARLDGLLSARPTIDEAIKNGYPVKVIGEPAFYEPLAVAVDKGDPEFSAKVAEIVNGMHEDGTLRALSIKWYGTDLTSAD</sequence>
<dbReference type="SUPFAM" id="SSF53850">
    <property type="entry name" value="Periplasmic binding protein-like II"/>
    <property type="match status" value="1"/>
</dbReference>
<dbReference type="Proteomes" id="UP000315252">
    <property type="component" value="Unassembled WGS sequence"/>
</dbReference>
<proteinExistence type="predicted"/>
<dbReference type="OrthoDB" id="9807134at2"/>
<protein>
    <submittedName>
        <fullName evidence="4">Transporter substrate-binding domain-containing protein</fullName>
    </submittedName>
</protein>
<dbReference type="PANTHER" id="PTHR35936:SF35">
    <property type="entry name" value="L-CYSTINE-BINDING PROTEIN TCYJ"/>
    <property type="match status" value="1"/>
</dbReference>
<feature type="chain" id="PRO_5021721718" evidence="2">
    <location>
        <begin position="28"/>
        <end position="279"/>
    </location>
</feature>
<comment type="caution">
    <text evidence="4">The sequence shown here is derived from an EMBL/GenBank/DDBJ whole genome shotgun (WGS) entry which is preliminary data.</text>
</comment>
<evidence type="ECO:0000259" key="3">
    <source>
        <dbReference type="SMART" id="SM00062"/>
    </source>
</evidence>
<keyword evidence="1 2" id="KW-0732">Signal</keyword>
<gene>
    <name evidence="4" type="ORF">FKG95_08465</name>
</gene>
<dbReference type="RefSeq" id="WP_142895872.1">
    <property type="nucleotide sequence ID" value="NZ_ML660053.1"/>
</dbReference>
<dbReference type="InterPro" id="IPR001638">
    <property type="entry name" value="Solute-binding_3/MltF_N"/>
</dbReference>
<evidence type="ECO:0000256" key="1">
    <source>
        <dbReference type="ARBA" id="ARBA00022729"/>
    </source>
</evidence>
<feature type="domain" description="Solute-binding protein family 3/N-terminal" evidence="3">
    <location>
        <begin position="39"/>
        <end position="274"/>
    </location>
</feature>
<feature type="signal peptide" evidence="2">
    <location>
        <begin position="1"/>
        <end position="27"/>
    </location>
</feature>